<comment type="subcellular location">
    <subcellularLocation>
        <location evidence="1">Nucleus</location>
    </subcellularLocation>
</comment>
<dbReference type="EMBL" id="CACTIH010009475">
    <property type="protein sequence ID" value="CAA3031730.1"/>
    <property type="molecule type" value="Genomic_DNA"/>
</dbReference>
<feature type="region of interest" description="Disordered" evidence="3">
    <location>
        <begin position="44"/>
        <end position="79"/>
    </location>
</feature>
<name>A0A8S0VK51_OLEEU</name>
<evidence type="ECO:0000259" key="5">
    <source>
        <dbReference type="SMART" id="SM01176"/>
    </source>
</evidence>
<feature type="signal peptide" evidence="4">
    <location>
        <begin position="1"/>
        <end position="21"/>
    </location>
</feature>
<sequence length="291" mass="33217">MYLPVVHLCISILSCSQEVVAVGGGNSKVKVGRKNAKKQKENLLNMPLSPGKGKQMKSDFPNPSVQINSSRARKPQNVKPLVKEEGEMSDSGEVYEQFKEAKWMEWCEDVMIDEEKTLKHFQKLQSTSADLPKEKVLSKIRNYQIVSEYEKEPYRQERMTTRIWKYVSTFSNLSGERLQQIHSKLKEEQHADGMGPSNINASIPDGQAPASLHRDLDMGKFEAWRRRKRAEADASHVLYPYQRTTSNGAQIPDLSFSGILGPPPFDNRRMSNGRPYEIQQAGFPKKTWFLI</sequence>
<evidence type="ECO:0000256" key="3">
    <source>
        <dbReference type="SAM" id="MobiDB-lite"/>
    </source>
</evidence>
<dbReference type="OrthoDB" id="5857104at2759"/>
<feature type="region of interest" description="Disordered" evidence="3">
    <location>
        <begin position="187"/>
        <end position="212"/>
    </location>
</feature>
<dbReference type="Gramene" id="OE9A070335T1">
    <property type="protein sequence ID" value="OE9A070335C1"/>
    <property type="gene ID" value="OE9A070335"/>
</dbReference>
<feature type="chain" id="PRO_5035832503" description="Chromodomain-helicase-DNA-binding protein 1-like C-terminal domain-containing protein" evidence="4">
    <location>
        <begin position="22"/>
        <end position="291"/>
    </location>
</feature>
<feature type="compositionally biased region" description="Polar residues" evidence="3">
    <location>
        <begin position="61"/>
        <end position="70"/>
    </location>
</feature>
<accession>A0A8S0VK51</accession>
<proteinExistence type="predicted"/>
<keyword evidence="4" id="KW-0732">Signal</keyword>
<reference evidence="6 7" key="1">
    <citation type="submission" date="2019-12" db="EMBL/GenBank/DDBJ databases">
        <authorList>
            <person name="Alioto T."/>
            <person name="Alioto T."/>
            <person name="Gomez Garrido J."/>
        </authorList>
    </citation>
    <scope>NUCLEOTIDE SEQUENCE [LARGE SCALE GENOMIC DNA]</scope>
</reference>
<dbReference type="InterPro" id="IPR025260">
    <property type="entry name" value="CHD1-like_C"/>
</dbReference>
<feature type="domain" description="Chromodomain-helicase-DNA-binding protein 1-like C-terminal" evidence="5">
    <location>
        <begin position="89"/>
        <end position="185"/>
    </location>
</feature>
<dbReference type="GO" id="GO:0005634">
    <property type="term" value="C:nucleus"/>
    <property type="evidence" value="ECO:0007669"/>
    <property type="project" value="UniProtKB-SubCell"/>
</dbReference>
<evidence type="ECO:0000256" key="2">
    <source>
        <dbReference type="ARBA" id="ARBA00023242"/>
    </source>
</evidence>
<evidence type="ECO:0000313" key="7">
    <source>
        <dbReference type="Proteomes" id="UP000594638"/>
    </source>
</evidence>
<evidence type="ECO:0000256" key="4">
    <source>
        <dbReference type="SAM" id="SignalP"/>
    </source>
</evidence>
<evidence type="ECO:0000313" key="6">
    <source>
        <dbReference type="EMBL" id="CAA3031730.1"/>
    </source>
</evidence>
<dbReference type="Proteomes" id="UP000594638">
    <property type="component" value="Unassembled WGS sequence"/>
</dbReference>
<protein>
    <recommendedName>
        <fullName evidence="5">Chromodomain-helicase-DNA-binding protein 1-like C-terminal domain-containing protein</fullName>
    </recommendedName>
</protein>
<evidence type="ECO:0000256" key="1">
    <source>
        <dbReference type="ARBA" id="ARBA00004123"/>
    </source>
</evidence>
<organism evidence="6 7">
    <name type="scientific">Olea europaea subsp. europaea</name>
    <dbReference type="NCBI Taxonomy" id="158383"/>
    <lineage>
        <taxon>Eukaryota</taxon>
        <taxon>Viridiplantae</taxon>
        <taxon>Streptophyta</taxon>
        <taxon>Embryophyta</taxon>
        <taxon>Tracheophyta</taxon>
        <taxon>Spermatophyta</taxon>
        <taxon>Magnoliopsida</taxon>
        <taxon>eudicotyledons</taxon>
        <taxon>Gunneridae</taxon>
        <taxon>Pentapetalae</taxon>
        <taxon>asterids</taxon>
        <taxon>lamiids</taxon>
        <taxon>Lamiales</taxon>
        <taxon>Oleaceae</taxon>
        <taxon>Oleeae</taxon>
        <taxon>Olea</taxon>
    </lineage>
</organism>
<keyword evidence="7" id="KW-1185">Reference proteome</keyword>
<keyword evidence="2" id="KW-0539">Nucleus</keyword>
<dbReference type="AlphaFoldDB" id="A0A8S0VK51"/>
<dbReference type="SMART" id="SM01176">
    <property type="entry name" value="DUF4208"/>
    <property type="match status" value="1"/>
</dbReference>
<gene>
    <name evidence="6" type="ORF">OLEA9_A070335</name>
</gene>
<comment type="caution">
    <text evidence="6">The sequence shown here is derived from an EMBL/GenBank/DDBJ whole genome shotgun (WGS) entry which is preliminary data.</text>
</comment>